<proteinExistence type="predicted"/>
<dbReference type="SUPFAM" id="SSF51261">
    <property type="entry name" value="Duplicated hybrid motif"/>
    <property type="match status" value="1"/>
</dbReference>
<gene>
    <name evidence="4" type="primary">spoIIQ</name>
    <name evidence="4" type="ORF">NCTC4824_03863</name>
</gene>
<feature type="compositionally biased region" description="Acidic residues" evidence="1">
    <location>
        <begin position="297"/>
        <end position="308"/>
    </location>
</feature>
<dbReference type="GO" id="GO:0004222">
    <property type="term" value="F:metalloendopeptidase activity"/>
    <property type="evidence" value="ECO:0007669"/>
    <property type="project" value="TreeGrafter"/>
</dbReference>
<feature type="region of interest" description="Disordered" evidence="1">
    <location>
        <begin position="228"/>
        <end position="314"/>
    </location>
</feature>
<evidence type="ECO:0000259" key="3">
    <source>
        <dbReference type="Pfam" id="PF01551"/>
    </source>
</evidence>
<accession>A0A2X4WJ44</accession>
<feature type="transmembrane region" description="Helical" evidence="2">
    <location>
        <begin position="20"/>
        <end position="40"/>
    </location>
</feature>
<keyword evidence="2" id="KW-0472">Membrane</keyword>
<dbReference type="Proteomes" id="UP000249134">
    <property type="component" value="Chromosome 1"/>
</dbReference>
<evidence type="ECO:0000313" key="4">
    <source>
        <dbReference type="EMBL" id="SQI63033.1"/>
    </source>
</evidence>
<sequence length="314" mass="34429">MREEEKNQSSQVKKFFKKRWVFPAVYLVSAALLISMIVWYQTGGLNIAKGPEVADPGKELIGNKNDEPSIEVNQSFENFAMPVQNQDEVEVVTQFFDSAASAEDQEKALIVDGDMYRPNMGLDIAHKEGKEFKVVSALSGKVAAVRQDNLLGNVIEIEHDKGIMTVYQAVKDIQVEAGDMVKQGEVLATSSTSQLNKAAENHVHFEIRKESKAVNPLSFFGQPVTALEQVDADNTTSTTPEEDESDSVSEDDKSESVSEDDKSESVSEDDKSENVSEDNKSESVSEDENADGATDAETTDEETTDSADNEPTTN</sequence>
<protein>
    <submittedName>
        <fullName evidence="4">Peptidase M23</fullName>
    </submittedName>
</protein>
<dbReference type="InterPro" id="IPR050570">
    <property type="entry name" value="Cell_wall_metabolism_enzyme"/>
</dbReference>
<dbReference type="EMBL" id="LS483476">
    <property type="protein sequence ID" value="SQI63033.1"/>
    <property type="molecule type" value="Genomic_DNA"/>
</dbReference>
<dbReference type="PANTHER" id="PTHR21666">
    <property type="entry name" value="PEPTIDASE-RELATED"/>
    <property type="match status" value="1"/>
</dbReference>
<feature type="domain" description="M23ase beta-sheet core" evidence="3">
    <location>
        <begin position="118"/>
        <end position="216"/>
    </location>
</feature>
<evidence type="ECO:0000313" key="5">
    <source>
        <dbReference type="Proteomes" id="UP000249134"/>
    </source>
</evidence>
<organism evidence="4 5">
    <name type="scientific">Lederbergia lenta</name>
    <name type="common">Bacillus lentus</name>
    <dbReference type="NCBI Taxonomy" id="1467"/>
    <lineage>
        <taxon>Bacteria</taxon>
        <taxon>Bacillati</taxon>
        <taxon>Bacillota</taxon>
        <taxon>Bacilli</taxon>
        <taxon>Bacillales</taxon>
        <taxon>Bacillaceae</taxon>
        <taxon>Lederbergia</taxon>
    </lineage>
</organism>
<keyword evidence="2" id="KW-0812">Transmembrane</keyword>
<dbReference type="KEGG" id="blen:NCTC4824_03863"/>
<dbReference type="InterPro" id="IPR016047">
    <property type="entry name" value="M23ase_b-sheet_dom"/>
</dbReference>
<evidence type="ECO:0000256" key="1">
    <source>
        <dbReference type="SAM" id="MobiDB-lite"/>
    </source>
</evidence>
<evidence type="ECO:0000256" key="2">
    <source>
        <dbReference type="SAM" id="Phobius"/>
    </source>
</evidence>
<dbReference type="Pfam" id="PF01551">
    <property type="entry name" value="Peptidase_M23"/>
    <property type="match status" value="1"/>
</dbReference>
<dbReference type="STRING" id="1348624.GCA_001591545_03071"/>
<feature type="compositionally biased region" description="Basic and acidic residues" evidence="1">
    <location>
        <begin position="250"/>
        <end position="283"/>
    </location>
</feature>
<dbReference type="InterPro" id="IPR011055">
    <property type="entry name" value="Dup_hybrid_motif"/>
</dbReference>
<dbReference type="AlphaFoldDB" id="A0A2X4WJ44"/>
<name>A0A2X4WJ44_LEDLE</name>
<dbReference type="CDD" id="cd12797">
    <property type="entry name" value="M23_peptidase"/>
    <property type="match status" value="1"/>
</dbReference>
<keyword evidence="5" id="KW-1185">Reference proteome</keyword>
<dbReference type="PANTHER" id="PTHR21666:SF291">
    <property type="entry name" value="STAGE II SPORULATION PROTEIN Q"/>
    <property type="match status" value="1"/>
</dbReference>
<dbReference type="Gene3D" id="2.70.70.10">
    <property type="entry name" value="Glucose Permease (Domain IIA)"/>
    <property type="match status" value="1"/>
</dbReference>
<keyword evidence="2" id="KW-1133">Transmembrane helix</keyword>
<feature type="compositionally biased region" description="Acidic residues" evidence="1">
    <location>
        <begin position="240"/>
        <end position="249"/>
    </location>
</feature>
<reference evidence="4 5" key="1">
    <citation type="submission" date="2018-06" db="EMBL/GenBank/DDBJ databases">
        <authorList>
            <consortium name="Pathogen Informatics"/>
            <person name="Doyle S."/>
        </authorList>
    </citation>
    <scope>NUCLEOTIDE SEQUENCE [LARGE SCALE GENOMIC DNA]</scope>
    <source>
        <strain evidence="4 5">NCTC4824</strain>
    </source>
</reference>